<comment type="caution">
    <text evidence="1">The sequence shown here is derived from an EMBL/GenBank/DDBJ whole genome shotgun (WGS) entry which is preliminary data.</text>
</comment>
<keyword evidence="2" id="KW-1185">Reference proteome</keyword>
<dbReference type="Proteomes" id="UP000078397">
    <property type="component" value="Unassembled WGS sequence"/>
</dbReference>
<gene>
    <name evidence="1" type="ORF">VFPPC_14988</name>
</gene>
<name>A0A179F0R4_METCM</name>
<evidence type="ECO:0000313" key="1">
    <source>
        <dbReference type="EMBL" id="OAQ59057.1"/>
    </source>
</evidence>
<dbReference type="EMBL" id="LSBJ02000012">
    <property type="protein sequence ID" value="OAQ59057.1"/>
    <property type="molecule type" value="Genomic_DNA"/>
</dbReference>
<dbReference type="STRING" id="1380566.A0A179F0R4"/>
<dbReference type="AlphaFoldDB" id="A0A179F0R4"/>
<sequence length="511" mass="56849">MWWIEQRAVSIILNKSPGPSRVTTHDFNDDDPRPQTLPDAAGYSFLNKKAPSSGIFRALDEQISKRISKSIRSLGKLYGVIQEDNGHAVAHPFYNTTEEPGVTVTRSAFISCPPTCSSQKLSEMTEIYAGARFQYCNGFSSIQHFETRCSALRNALVDKTSSGVFTIVAINIGMCMFSKSALIGVSDDGEGSCLNKNLKGIPQLPEYIEPTMYELETIARLSSAVADTIYLVTGRSKNPDATITVNIDIPDFQYYRTACELFEKGQVGAEYVQNWITAMDCRKHQLGAVLMEMIRLSMEDRGISSPGVTIRLSSGTEEAASLFKNKVMLGRTPNLTEVLDVMASRGFEAKEWQEFLGSLDARQQPFNMDQLGKLVYVFKTVKSVLLPSALPGLTSDAANSINETLLIQINDIREWRIFDRAKRFLHNYSKTRLQPFTPAIVGLFPMQKIFLHGGGRSDLYQENSSGLYLDINMDGRAQEVTIGRLDIVGKTYGFQIASRLRDLCLSQGLLK</sequence>
<protein>
    <submittedName>
        <fullName evidence="1">Uncharacterized protein</fullName>
    </submittedName>
</protein>
<organism evidence="1 2">
    <name type="scientific">Pochonia chlamydosporia 170</name>
    <dbReference type="NCBI Taxonomy" id="1380566"/>
    <lineage>
        <taxon>Eukaryota</taxon>
        <taxon>Fungi</taxon>
        <taxon>Dikarya</taxon>
        <taxon>Ascomycota</taxon>
        <taxon>Pezizomycotina</taxon>
        <taxon>Sordariomycetes</taxon>
        <taxon>Hypocreomycetidae</taxon>
        <taxon>Hypocreales</taxon>
        <taxon>Clavicipitaceae</taxon>
        <taxon>Pochonia</taxon>
    </lineage>
</organism>
<dbReference type="RefSeq" id="XP_018137137.1">
    <property type="nucleotide sequence ID" value="XM_018292751.1"/>
</dbReference>
<dbReference type="GeneID" id="28856745"/>
<dbReference type="KEGG" id="pchm:VFPPC_14988"/>
<dbReference type="OrthoDB" id="5421738at2759"/>
<reference evidence="1 2" key="1">
    <citation type="journal article" date="2016" name="PLoS Pathog.">
        <title>Biosynthesis of antibiotic leucinostatins in bio-control fungus Purpureocillium lilacinum and their inhibition on phytophthora revealed by genome mining.</title>
        <authorList>
            <person name="Wang G."/>
            <person name="Liu Z."/>
            <person name="Lin R."/>
            <person name="Li E."/>
            <person name="Mao Z."/>
            <person name="Ling J."/>
            <person name="Yang Y."/>
            <person name="Yin W.B."/>
            <person name="Xie B."/>
        </authorList>
    </citation>
    <scope>NUCLEOTIDE SEQUENCE [LARGE SCALE GENOMIC DNA]</scope>
    <source>
        <strain evidence="1">170</strain>
    </source>
</reference>
<accession>A0A179F0R4</accession>
<proteinExistence type="predicted"/>
<evidence type="ECO:0000313" key="2">
    <source>
        <dbReference type="Proteomes" id="UP000078397"/>
    </source>
</evidence>